<reference evidence="3 4" key="1">
    <citation type="submission" date="2019-06" db="EMBL/GenBank/DDBJ databases">
        <title>A chromosomal-level reference genome of Carpinus fangiana (Coryloideae, Betulaceae).</title>
        <authorList>
            <person name="Yang X."/>
            <person name="Wang Z."/>
            <person name="Zhang L."/>
            <person name="Hao G."/>
            <person name="Liu J."/>
            <person name="Yang Y."/>
        </authorList>
    </citation>
    <scope>NUCLEOTIDE SEQUENCE [LARGE SCALE GENOMIC DNA]</scope>
    <source>
        <strain evidence="3">Cfa_2016G</strain>
        <tissue evidence="3">Leaf</tissue>
    </source>
</reference>
<dbReference type="PANTHER" id="PTHR34566:SF2">
    <property type="entry name" value="ALTERED INHERITANCE OF MITOCHONDRIA PROTEIN"/>
    <property type="match status" value="1"/>
</dbReference>
<protein>
    <recommendedName>
        <fullName evidence="2">DUF8204 domain-containing protein</fullName>
    </recommendedName>
</protein>
<dbReference type="Pfam" id="PF26631">
    <property type="entry name" value="DUF8204"/>
    <property type="match status" value="1"/>
</dbReference>
<sequence length="197" mass="21755">MEGDKEDRGGGFDNQNPNPSQSKGLKGKSCKGCLYYSSQQKSKSRNPTCVGFSRALQVPNYVVGGTESEASQEGHNLADFRYGCVGYSVYLDKKDSSDDQQNQQAKLPFCVGLEILLDRRPVQHAPADVHGSEEDASALPQPQPYKPIHHAGDEYLNRFTRNAGLVASGVGKNLNRVYNYIKGSLDDILFPYRRPPK</sequence>
<evidence type="ECO:0000313" key="3">
    <source>
        <dbReference type="EMBL" id="KAE8008600.1"/>
    </source>
</evidence>
<feature type="domain" description="DUF8204" evidence="2">
    <location>
        <begin position="26"/>
        <end position="116"/>
    </location>
</feature>
<organism evidence="3 4">
    <name type="scientific">Carpinus fangiana</name>
    <dbReference type="NCBI Taxonomy" id="176857"/>
    <lineage>
        <taxon>Eukaryota</taxon>
        <taxon>Viridiplantae</taxon>
        <taxon>Streptophyta</taxon>
        <taxon>Embryophyta</taxon>
        <taxon>Tracheophyta</taxon>
        <taxon>Spermatophyta</taxon>
        <taxon>Magnoliopsida</taxon>
        <taxon>eudicotyledons</taxon>
        <taxon>Gunneridae</taxon>
        <taxon>Pentapetalae</taxon>
        <taxon>rosids</taxon>
        <taxon>fabids</taxon>
        <taxon>Fagales</taxon>
        <taxon>Betulaceae</taxon>
        <taxon>Carpinus</taxon>
    </lineage>
</organism>
<evidence type="ECO:0000259" key="2">
    <source>
        <dbReference type="Pfam" id="PF26631"/>
    </source>
</evidence>
<dbReference type="OrthoDB" id="510712at2759"/>
<feature type="region of interest" description="Disordered" evidence="1">
    <location>
        <begin position="124"/>
        <end position="143"/>
    </location>
</feature>
<keyword evidence="4" id="KW-1185">Reference proteome</keyword>
<accession>A0A5N6QQM3</accession>
<dbReference type="PANTHER" id="PTHR34566">
    <property type="entry name" value="ALTERED INHERITANCE OF MITOCHONDRIA PROTEIN"/>
    <property type="match status" value="1"/>
</dbReference>
<feature type="region of interest" description="Disordered" evidence="1">
    <location>
        <begin position="1"/>
        <end position="29"/>
    </location>
</feature>
<proteinExistence type="predicted"/>
<name>A0A5N6QQM3_9ROSI</name>
<dbReference type="AlphaFoldDB" id="A0A5N6QQM3"/>
<dbReference type="InterPro" id="IPR058517">
    <property type="entry name" value="DUF8204"/>
</dbReference>
<evidence type="ECO:0000256" key="1">
    <source>
        <dbReference type="SAM" id="MobiDB-lite"/>
    </source>
</evidence>
<evidence type="ECO:0000313" key="4">
    <source>
        <dbReference type="Proteomes" id="UP000327013"/>
    </source>
</evidence>
<gene>
    <name evidence="3" type="ORF">FH972_005097</name>
</gene>
<dbReference type="EMBL" id="CM017322">
    <property type="protein sequence ID" value="KAE8008600.1"/>
    <property type="molecule type" value="Genomic_DNA"/>
</dbReference>
<feature type="compositionally biased region" description="Basic and acidic residues" evidence="1">
    <location>
        <begin position="1"/>
        <end position="10"/>
    </location>
</feature>
<dbReference type="Proteomes" id="UP000327013">
    <property type="component" value="Chromosome 2"/>
</dbReference>